<feature type="domain" description="KTSC" evidence="1">
    <location>
        <begin position="7"/>
        <end position="64"/>
    </location>
</feature>
<comment type="caution">
    <text evidence="2">The sequence shown here is derived from an EMBL/GenBank/DDBJ whole genome shotgun (WGS) entry which is preliminary data.</text>
</comment>
<proteinExistence type="predicted"/>
<accession>A0A5C7FS83</accession>
<reference evidence="2 3" key="1">
    <citation type="submission" date="2019-08" db="EMBL/GenBank/DDBJ databases">
        <title>Massilia golmudensis sp. nov., isolated from sand in the Qinghai-Tibetan Plateau.</title>
        <authorList>
            <person name="Zhang B."/>
        </authorList>
    </citation>
    <scope>NUCLEOTIDE SEQUENCE [LARGE SCALE GENOMIC DNA]</scope>
    <source>
        <strain evidence="2 3">GEM5</strain>
    </source>
</reference>
<sequence>MERIMVTSSNIHSVGYDGENQILEVEFKNGGVYQYFGVQSSEYDEMLSAESKGKYLNANVKNRYPFSKL</sequence>
<dbReference type="InterPro" id="IPR025309">
    <property type="entry name" value="KTSC_dom"/>
</dbReference>
<dbReference type="EMBL" id="VPFD01000015">
    <property type="protein sequence ID" value="TXF98942.1"/>
    <property type="molecule type" value="Genomic_DNA"/>
</dbReference>
<evidence type="ECO:0000313" key="2">
    <source>
        <dbReference type="EMBL" id="TXF98942.1"/>
    </source>
</evidence>
<dbReference type="AlphaFoldDB" id="A0A5C7FS83"/>
<protein>
    <submittedName>
        <fullName evidence="2">KTSC domain-containing protein</fullName>
    </submittedName>
</protein>
<evidence type="ECO:0000313" key="3">
    <source>
        <dbReference type="Proteomes" id="UP000321413"/>
    </source>
</evidence>
<dbReference type="Proteomes" id="UP000321413">
    <property type="component" value="Unassembled WGS sequence"/>
</dbReference>
<dbReference type="RefSeq" id="WP_147935400.1">
    <property type="nucleotide sequence ID" value="NZ_VPFD01000015.1"/>
</dbReference>
<name>A0A5C7FS83_9BURK</name>
<organism evidence="2 3">
    <name type="scientific">Massilia arenae</name>
    <dbReference type="NCBI Taxonomy" id="2603288"/>
    <lineage>
        <taxon>Bacteria</taxon>
        <taxon>Pseudomonadati</taxon>
        <taxon>Pseudomonadota</taxon>
        <taxon>Betaproteobacteria</taxon>
        <taxon>Burkholderiales</taxon>
        <taxon>Oxalobacteraceae</taxon>
        <taxon>Telluria group</taxon>
        <taxon>Massilia</taxon>
    </lineage>
</organism>
<dbReference type="Pfam" id="PF13619">
    <property type="entry name" value="KTSC"/>
    <property type="match status" value="1"/>
</dbReference>
<evidence type="ECO:0000259" key="1">
    <source>
        <dbReference type="Pfam" id="PF13619"/>
    </source>
</evidence>
<gene>
    <name evidence="2" type="ORF">FVD38_14145</name>
</gene>
<keyword evidence="3" id="KW-1185">Reference proteome</keyword>